<dbReference type="SUPFAM" id="SSF53335">
    <property type="entry name" value="S-adenosyl-L-methionine-dependent methyltransferases"/>
    <property type="match status" value="1"/>
</dbReference>
<proteinExistence type="predicted"/>
<gene>
    <name evidence="2" type="ORF">RP75_08675</name>
</gene>
<dbReference type="Gene3D" id="3.40.50.150">
    <property type="entry name" value="Vaccinia Virus protein VP39"/>
    <property type="match status" value="1"/>
</dbReference>
<name>A0ABR5DAL3_9HYPH</name>
<dbReference type="RefSeq" id="WP_045017231.1">
    <property type="nucleotide sequence ID" value="NZ_CP166104.1"/>
</dbReference>
<dbReference type="EMBL" id="JWIT01000004">
    <property type="protein sequence ID" value="KJF74116.1"/>
    <property type="molecule type" value="Genomic_DNA"/>
</dbReference>
<dbReference type="InterPro" id="IPR029063">
    <property type="entry name" value="SAM-dependent_MTases_sf"/>
</dbReference>
<protein>
    <submittedName>
        <fullName evidence="2">SAM-dependent methlyltransferase</fullName>
    </submittedName>
</protein>
<evidence type="ECO:0000259" key="1">
    <source>
        <dbReference type="Pfam" id="PF13649"/>
    </source>
</evidence>
<keyword evidence="3" id="KW-1185">Reference proteome</keyword>
<dbReference type="InterPro" id="IPR041698">
    <property type="entry name" value="Methyltransf_25"/>
</dbReference>
<dbReference type="Pfam" id="PF13649">
    <property type="entry name" value="Methyltransf_25"/>
    <property type="match status" value="1"/>
</dbReference>
<evidence type="ECO:0000313" key="3">
    <source>
        <dbReference type="Proteomes" id="UP000032564"/>
    </source>
</evidence>
<evidence type="ECO:0000313" key="2">
    <source>
        <dbReference type="EMBL" id="KJF74116.1"/>
    </source>
</evidence>
<feature type="domain" description="Methyltransferase" evidence="1">
    <location>
        <begin position="45"/>
        <end position="142"/>
    </location>
</feature>
<comment type="caution">
    <text evidence="2">The sequence shown here is derived from an EMBL/GenBank/DDBJ whole genome shotgun (WGS) entry which is preliminary data.</text>
</comment>
<accession>A0ABR5DAL3</accession>
<dbReference type="Proteomes" id="UP000032564">
    <property type="component" value="Unassembled WGS sequence"/>
</dbReference>
<dbReference type="CDD" id="cd02440">
    <property type="entry name" value="AdoMet_MTases"/>
    <property type="match status" value="1"/>
</dbReference>
<sequence length="195" mass="21067">MSVADLLPFLRSWVRNPLRTAAIMPSGPAVSALMTQEIHADMGPVLELGPGTGPFTRSLLERGIPEAQLTLIEYSDEFTRLLKGRFPQARILQMDAARIGEADLFETGTVGAVVSGLGVLTMSPRQVKGILIGAFKYLRPGGSFYQITYGGRCPVSSALLDRLDLETSFVGRTVRNVPPASVYRIKRSSCPSAAE</sequence>
<organism evidence="2 3">
    <name type="scientific">Agrobacterium arsenijevicii</name>
    <dbReference type="NCBI Taxonomy" id="1585697"/>
    <lineage>
        <taxon>Bacteria</taxon>
        <taxon>Pseudomonadati</taxon>
        <taxon>Pseudomonadota</taxon>
        <taxon>Alphaproteobacteria</taxon>
        <taxon>Hyphomicrobiales</taxon>
        <taxon>Rhizobiaceae</taxon>
        <taxon>Rhizobium/Agrobacterium group</taxon>
        <taxon>Agrobacterium</taxon>
    </lineage>
</organism>
<reference evidence="2 3" key="1">
    <citation type="submission" date="2014-12" db="EMBL/GenBank/DDBJ databases">
        <authorList>
            <person name="Kuzmanovic N."/>
            <person name="Pulawska J."/>
            <person name="Obradovic A."/>
        </authorList>
    </citation>
    <scope>NUCLEOTIDE SEQUENCE [LARGE SCALE GENOMIC DNA]</scope>
    <source>
        <strain evidence="2 3">KFB 330</strain>
    </source>
</reference>